<dbReference type="CDD" id="cd02540">
    <property type="entry name" value="GT2_GlmU_N_bac"/>
    <property type="match status" value="1"/>
</dbReference>
<keyword evidence="9" id="KW-1185">Reference proteome</keyword>
<dbReference type="GO" id="GO:0016740">
    <property type="term" value="F:transferase activity"/>
    <property type="evidence" value="ECO:0007669"/>
    <property type="project" value="UniProtKB-KW"/>
</dbReference>
<evidence type="ECO:0000259" key="7">
    <source>
        <dbReference type="Pfam" id="PF00483"/>
    </source>
</evidence>
<comment type="function">
    <text evidence="6">Catalyzes the last two sequential reactions in the de novo biosynthetic pathway for UDP-N-acetylglucosamine (UDP-GlcNAc). The C-terminal domain catalyzes the transfer of acetyl group from acetyl coenzyme A to glucosamine-1-phosphate (GlcN-1-P) to produce N-acetylglucosamine-1-phosphate (GlcNAc-1-P), which is converted into UDP-GlcNAc by the transfer of uridine 5-monophosphate (from uridine 5-triphosphate), a reaction catalyzed by the N-terminal domain.</text>
</comment>
<dbReference type="Proteomes" id="UP000719942">
    <property type="component" value="Unassembled WGS sequence"/>
</dbReference>
<dbReference type="PANTHER" id="PTHR43584:SF3">
    <property type="entry name" value="BIFUNCTIONAL PROTEIN GLMU"/>
    <property type="match status" value="1"/>
</dbReference>
<gene>
    <name evidence="8" type="ORF">J5W02_08185</name>
</gene>
<name>A0ABS7DNY5_9FIRM</name>
<accession>A0ABS7DNY5</accession>
<dbReference type="Pfam" id="PF00483">
    <property type="entry name" value="NTP_transferase"/>
    <property type="match status" value="1"/>
</dbReference>
<evidence type="ECO:0000256" key="2">
    <source>
        <dbReference type="ARBA" id="ARBA00022695"/>
    </source>
</evidence>
<dbReference type="PANTHER" id="PTHR43584">
    <property type="entry name" value="NUCLEOTIDYL TRANSFERASE"/>
    <property type="match status" value="1"/>
</dbReference>
<sequence length="348" mass="37448">MPEECCAIILAAGDGKRMKSNRPKVLSPVLFKPMLQWVIDSAHSAGVSGICVVTGYMHEEVERYLSHVNENSPFAAVSHVLQPERKGTGHAVMMAESFLRMHRGENVLILNGDAPFVDSSVIEEALKDHVENGNAVTVISAVLDDPTGYGRIVRDPETHLISAIVEHKDADFATLSICEINSGAYWFRVDDLLDILSKFSNNNAQGEYYLTDAVKLLIESGKNAGAHTTSDANAVLGANDCLQLNALNSIAREEILSRHMRNGIEIPCRDGVMIGPDVVIGSDTCILPGTILRGATVIGCNCTVGPHSFLSDSRVGDGVQLNSVQCVNSIIKSNQAVAPFSVINQNIV</sequence>
<organism evidence="8 9">
    <name type="scientific">Caproiciproducens faecalis</name>
    <dbReference type="NCBI Taxonomy" id="2820301"/>
    <lineage>
        <taxon>Bacteria</taxon>
        <taxon>Bacillati</taxon>
        <taxon>Bacillota</taxon>
        <taxon>Clostridia</taxon>
        <taxon>Eubacteriales</taxon>
        <taxon>Acutalibacteraceae</taxon>
        <taxon>Caproiciproducens</taxon>
    </lineage>
</organism>
<evidence type="ECO:0000256" key="4">
    <source>
        <dbReference type="ARBA" id="ARBA00048247"/>
    </source>
</evidence>
<comment type="catalytic activity">
    <reaction evidence="4">
        <text>alpha-D-glucosamine 1-phosphate + acetyl-CoA = N-acetyl-alpha-D-glucosamine 1-phosphate + CoA + H(+)</text>
        <dbReference type="Rhea" id="RHEA:13725"/>
        <dbReference type="ChEBI" id="CHEBI:15378"/>
        <dbReference type="ChEBI" id="CHEBI:57287"/>
        <dbReference type="ChEBI" id="CHEBI:57288"/>
        <dbReference type="ChEBI" id="CHEBI:57776"/>
        <dbReference type="ChEBI" id="CHEBI:58516"/>
        <dbReference type="EC" id="2.3.1.157"/>
    </reaction>
</comment>
<dbReference type="SUPFAM" id="SSF53448">
    <property type="entry name" value="Nucleotide-diphospho-sugar transferases"/>
    <property type="match status" value="1"/>
</dbReference>
<dbReference type="Gene3D" id="3.90.550.10">
    <property type="entry name" value="Spore Coat Polysaccharide Biosynthesis Protein SpsA, Chain A"/>
    <property type="match status" value="1"/>
</dbReference>
<evidence type="ECO:0000313" key="9">
    <source>
        <dbReference type="Proteomes" id="UP000719942"/>
    </source>
</evidence>
<evidence type="ECO:0000256" key="6">
    <source>
        <dbReference type="ARBA" id="ARBA00049628"/>
    </source>
</evidence>
<dbReference type="Gene3D" id="2.160.10.10">
    <property type="entry name" value="Hexapeptide repeat proteins"/>
    <property type="match status" value="1"/>
</dbReference>
<dbReference type="RefSeq" id="WP_219965171.1">
    <property type="nucleotide sequence ID" value="NZ_JAGFNZ010000002.1"/>
</dbReference>
<keyword evidence="1 8" id="KW-0808">Transferase</keyword>
<dbReference type="InterPro" id="IPR050065">
    <property type="entry name" value="GlmU-like"/>
</dbReference>
<comment type="caution">
    <text evidence="8">The sequence shown here is derived from an EMBL/GenBank/DDBJ whole genome shotgun (WGS) entry which is preliminary data.</text>
</comment>
<dbReference type="InterPro" id="IPR005835">
    <property type="entry name" value="NTP_transferase_dom"/>
</dbReference>
<reference evidence="8 9" key="1">
    <citation type="submission" date="2021-03" db="EMBL/GenBank/DDBJ databases">
        <title>Caproiciproducens sp. nov. isolated from feces of cow.</title>
        <authorList>
            <person name="Choi J.-Y."/>
        </authorList>
    </citation>
    <scope>NUCLEOTIDE SEQUENCE [LARGE SCALE GENOMIC DNA]</scope>
    <source>
        <strain evidence="8 9">AGMB10547</strain>
    </source>
</reference>
<comment type="catalytic activity">
    <reaction evidence="5">
        <text>N-acetyl-alpha-D-glucosamine 1-phosphate + UTP + H(+) = UDP-N-acetyl-alpha-D-glucosamine + diphosphate</text>
        <dbReference type="Rhea" id="RHEA:13509"/>
        <dbReference type="ChEBI" id="CHEBI:15378"/>
        <dbReference type="ChEBI" id="CHEBI:33019"/>
        <dbReference type="ChEBI" id="CHEBI:46398"/>
        <dbReference type="ChEBI" id="CHEBI:57705"/>
        <dbReference type="ChEBI" id="CHEBI:57776"/>
        <dbReference type="EC" id="2.7.7.23"/>
    </reaction>
</comment>
<dbReference type="InterPro" id="IPR029044">
    <property type="entry name" value="Nucleotide-diphossugar_trans"/>
</dbReference>
<protein>
    <submittedName>
        <fullName evidence="8">NTP transferase domain-containing protein</fullName>
    </submittedName>
</protein>
<dbReference type="EMBL" id="JAGFNZ010000002">
    <property type="protein sequence ID" value="MBW7572792.1"/>
    <property type="molecule type" value="Genomic_DNA"/>
</dbReference>
<evidence type="ECO:0000256" key="3">
    <source>
        <dbReference type="ARBA" id="ARBA00023315"/>
    </source>
</evidence>
<evidence type="ECO:0000313" key="8">
    <source>
        <dbReference type="EMBL" id="MBW7572792.1"/>
    </source>
</evidence>
<evidence type="ECO:0000256" key="1">
    <source>
        <dbReference type="ARBA" id="ARBA00022679"/>
    </source>
</evidence>
<proteinExistence type="predicted"/>
<keyword evidence="2" id="KW-0548">Nucleotidyltransferase</keyword>
<feature type="domain" description="Nucleotidyl transferase" evidence="7">
    <location>
        <begin position="7"/>
        <end position="231"/>
    </location>
</feature>
<keyword evidence="3" id="KW-0012">Acyltransferase</keyword>
<evidence type="ECO:0000256" key="5">
    <source>
        <dbReference type="ARBA" id="ARBA00048493"/>
    </source>
</evidence>